<evidence type="ECO:0000313" key="11">
    <source>
        <dbReference type="Proteomes" id="UP000290365"/>
    </source>
</evidence>
<keyword evidence="2 7" id="KW-0349">Heme</keyword>
<dbReference type="InterPro" id="IPR001128">
    <property type="entry name" value="Cyt_P450"/>
</dbReference>
<feature type="binding site" description="axial binding residue" evidence="7">
    <location>
        <position position="419"/>
    </location>
    <ligand>
        <name>heme</name>
        <dbReference type="ChEBI" id="CHEBI:30413"/>
    </ligand>
    <ligandPart>
        <name>Fe</name>
        <dbReference type="ChEBI" id="CHEBI:18248"/>
    </ligandPart>
</feature>
<evidence type="ECO:0000313" key="10">
    <source>
        <dbReference type="EMBL" id="QBD82750.1"/>
    </source>
</evidence>
<dbReference type="PROSITE" id="PS00086">
    <property type="entry name" value="CYTOCHROME_P450"/>
    <property type="match status" value="1"/>
</dbReference>
<reference evidence="10 11" key="1">
    <citation type="submission" date="2019-01" db="EMBL/GenBank/DDBJ databases">
        <title>Ktedonosporobacter rubrisoli SCAWS-G2.</title>
        <authorList>
            <person name="Huang Y."/>
            <person name="Yan B."/>
        </authorList>
    </citation>
    <scope>NUCLEOTIDE SEQUENCE [LARGE SCALE GENOMIC DNA]</scope>
    <source>
        <strain evidence="10 11">SCAWS-G2</strain>
    </source>
</reference>
<dbReference type="AlphaFoldDB" id="A0A4P6K4I9"/>
<keyword evidence="5 7" id="KW-0408">Iron</keyword>
<sequence length="473" mass="53398">MQKGNSPMFHMTSTPVGDARLSGKGGRRPPGPAWHTFAQNTRRLMQDGPGFLLEMRERYGDVVRVPILLGSFTAVFHPDGVRHLLQENHLNYGRDVPDYHVLRPVLGNGLVTSDGKLWRRQRRLMQPAFHRQRLLALADLMTTTTLERMAQWETAGFLGTGRPLALTQEMTALTLRIVGKALFGIDLSAEVARIGQALTTLNHVLSEALYQPWLLFLPTPHRHRLNVARCALSTVVEQMIGARRSIPDHDDLLALLLQAQDEETGEGMTDEQVRDEVMTLLLTGLEPIANTLSWTFFLLSKHPEMQGHLRKEYQEVLKGRPPTVEDLTQLPLTRMVIEEALRLYPSSWGFSRRAHEEDTIGGYRIPRGSFVLVSAYVTHHHPALWERPDAFDPERFSAERSATRPRFAFFPFGGGPHQCIGNQFALIEAQLILATILSHYHVQLLSATVVAPDPLLTLRPREEIWVTVNSTQI</sequence>
<dbReference type="InterPro" id="IPR017972">
    <property type="entry name" value="Cyt_P450_CS"/>
</dbReference>
<dbReference type="PANTHER" id="PTHR24291">
    <property type="entry name" value="CYTOCHROME P450 FAMILY 4"/>
    <property type="match status" value="1"/>
</dbReference>
<comment type="cofactor">
    <cofactor evidence="7">
        <name>heme</name>
        <dbReference type="ChEBI" id="CHEBI:30413"/>
    </cofactor>
</comment>
<dbReference type="CDD" id="cd20620">
    <property type="entry name" value="CYP132-like"/>
    <property type="match status" value="1"/>
</dbReference>
<dbReference type="Pfam" id="PF00067">
    <property type="entry name" value="p450"/>
    <property type="match status" value="1"/>
</dbReference>
<evidence type="ECO:0000256" key="8">
    <source>
        <dbReference type="RuleBase" id="RU000461"/>
    </source>
</evidence>
<dbReference type="PRINTS" id="PR00465">
    <property type="entry name" value="EP450IV"/>
</dbReference>
<evidence type="ECO:0000256" key="2">
    <source>
        <dbReference type="ARBA" id="ARBA00022617"/>
    </source>
</evidence>
<dbReference type="OrthoDB" id="140159at2"/>
<dbReference type="GO" id="GO:0005506">
    <property type="term" value="F:iron ion binding"/>
    <property type="evidence" value="ECO:0007669"/>
    <property type="project" value="InterPro"/>
</dbReference>
<evidence type="ECO:0000256" key="4">
    <source>
        <dbReference type="ARBA" id="ARBA00023002"/>
    </source>
</evidence>
<evidence type="ECO:0000256" key="6">
    <source>
        <dbReference type="ARBA" id="ARBA00023033"/>
    </source>
</evidence>
<gene>
    <name evidence="10" type="ORF">EPA93_45015</name>
</gene>
<dbReference type="GO" id="GO:0016705">
    <property type="term" value="F:oxidoreductase activity, acting on paired donors, with incorporation or reduction of molecular oxygen"/>
    <property type="evidence" value="ECO:0007669"/>
    <property type="project" value="InterPro"/>
</dbReference>
<dbReference type="EMBL" id="CP035758">
    <property type="protein sequence ID" value="QBD82750.1"/>
    <property type="molecule type" value="Genomic_DNA"/>
</dbReference>
<dbReference type="PRINTS" id="PR00385">
    <property type="entry name" value="P450"/>
</dbReference>
<accession>A0A4P6K4I9</accession>
<feature type="region of interest" description="Disordered" evidence="9">
    <location>
        <begin position="1"/>
        <end position="32"/>
    </location>
</feature>
<evidence type="ECO:0000256" key="3">
    <source>
        <dbReference type="ARBA" id="ARBA00022723"/>
    </source>
</evidence>
<keyword evidence="11" id="KW-1185">Reference proteome</keyword>
<dbReference type="Gene3D" id="1.10.630.10">
    <property type="entry name" value="Cytochrome P450"/>
    <property type="match status" value="1"/>
</dbReference>
<comment type="similarity">
    <text evidence="1 8">Belongs to the cytochrome P450 family.</text>
</comment>
<dbReference type="KEGG" id="kbs:EPA93_45015"/>
<dbReference type="InterPro" id="IPR036396">
    <property type="entry name" value="Cyt_P450_sf"/>
</dbReference>
<protein>
    <submittedName>
        <fullName evidence="10">Cytochrome P450</fullName>
    </submittedName>
</protein>
<dbReference type="GO" id="GO:0004497">
    <property type="term" value="F:monooxygenase activity"/>
    <property type="evidence" value="ECO:0007669"/>
    <property type="project" value="UniProtKB-KW"/>
</dbReference>
<dbReference type="InterPro" id="IPR050196">
    <property type="entry name" value="Cytochrome_P450_Monoox"/>
</dbReference>
<proteinExistence type="inferred from homology"/>
<name>A0A4P6K4I9_KTERU</name>
<dbReference type="SUPFAM" id="SSF48264">
    <property type="entry name" value="Cytochrome P450"/>
    <property type="match status" value="1"/>
</dbReference>
<evidence type="ECO:0000256" key="1">
    <source>
        <dbReference type="ARBA" id="ARBA00010617"/>
    </source>
</evidence>
<dbReference type="Proteomes" id="UP000290365">
    <property type="component" value="Chromosome"/>
</dbReference>
<evidence type="ECO:0000256" key="9">
    <source>
        <dbReference type="SAM" id="MobiDB-lite"/>
    </source>
</evidence>
<evidence type="ECO:0000256" key="7">
    <source>
        <dbReference type="PIRSR" id="PIRSR602403-1"/>
    </source>
</evidence>
<evidence type="ECO:0000256" key="5">
    <source>
        <dbReference type="ARBA" id="ARBA00023004"/>
    </source>
</evidence>
<keyword evidence="6 8" id="KW-0503">Monooxygenase</keyword>
<dbReference type="InterPro" id="IPR002403">
    <property type="entry name" value="Cyt_P450_E_grp-IV"/>
</dbReference>
<dbReference type="GO" id="GO:0020037">
    <property type="term" value="F:heme binding"/>
    <property type="evidence" value="ECO:0007669"/>
    <property type="project" value="InterPro"/>
</dbReference>
<organism evidence="10 11">
    <name type="scientific">Ktedonosporobacter rubrisoli</name>
    <dbReference type="NCBI Taxonomy" id="2509675"/>
    <lineage>
        <taxon>Bacteria</taxon>
        <taxon>Bacillati</taxon>
        <taxon>Chloroflexota</taxon>
        <taxon>Ktedonobacteria</taxon>
        <taxon>Ktedonobacterales</taxon>
        <taxon>Ktedonosporobacteraceae</taxon>
        <taxon>Ktedonosporobacter</taxon>
    </lineage>
</organism>
<keyword evidence="3 7" id="KW-0479">Metal-binding</keyword>
<dbReference type="PANTHER" id="PTHR24291:SF50">
    <property type="entry name" value="BIFUNCTIONAL ALBAFLAVENONE MONOOXYGENASE_TERPENE SYNTHASE"/>
    <property type="match status" value="1"/>
</dbReference>
<keyword evidence="4 8" id="KW-0560">Oxidoreductase</keyword>